<gene>
    <name evidence="5" type="ORF">AV274_0059</name>
</gene>
<dbReference type="AlphaFoldDB" id="A0A196SPX5"/>
<keyword evidence="6" id="KW-1185">Reference proteome</keyword>
<name>A0A196SPX5_BLAHN</name>
<keyword evidence="3" id="KW-0808">Transferase</keyword>
<evidence type="ECO:0000256" key="2">
    <source>
        <dbReference type="ARBA" id="ARBA00022576"/>
    </source>
</evidence>
<dbReference type="EMBL" id="LXWW01000002">
    <property type="protein sequence ID" value="OAO18216.1"/>
    <property type="molecule type" value="Genomic_DNA"/>
</dbReference>
<accession>A0A196SPX5</accession>
<dbReference type="PANTHER" id="PTHR42778:SF1">
    <property type="entry name" value="2-AMINOETHYLPHOSPHONATE--PYRUVATE TRANSAMINASE"/>
    <property type="match status" value="1"/>
</dbReference>
<keyword evidence="2" id="KW-0032">Aminotransferase</keyword>
<dbReference type="OrthoDB" id="10446594at2759"/>
<reference evidence="5 6" key="1">
    <citation type="submission" date="2016-05" db="EMBL/GenBank/DDBJ databases">
        <title>Nuclear genome of Blastocystis sp. subtype 1 NandII.</title>
        <authorList>
            <person name="Gentekaki E."/>
            <person name="Curtis B."/>
            <person name="Stairs C."/>
            <person name="Eme L."/>
            <person name="Herman E."/>
            <person name="Klimes V."/>
            <person name="Arias M.C."/>
            <person name="Elias M."/>
            <person name="Hilliou F."/>
            <person name="Klute M."/>
            <person name="Malik S.-B."/>
            <person name="Pightling A."/>
            <person name="Rachubinski R."/>
            <person name="Salas D."/>
            <person name="Schlacht A."/>
            <person name="Suga H."/>
            <person name="Archibald J."/>
            <person name="Ball S.G."/>
            <person name="Clark G."/>
            <person name="Dacks J."/>
            <person name="Van Der Giezen M."/>
            <person name="Tsaousis A."/>
            <person name="Roger A."/>
        </authorList>
    </citation>
    <scope>NUCLEOTIDE SEQUENCE [LARGE SCALE GENOMIC DNA]</scope>
    <source>
        <strain evidence="6">ATCC 50177 / NandII</strain>
    </source>
</reference>
<comment type="cofactor">
    <cofactor evidence="1">
        <name>pyridoxal 5'-phosphate</name>
        <dbReference type="ChEBI" id="CHEBI:597326"/>
    </cofactor>
</comment>
<comment type="caution">
    <text evidence="5">The sequence shown here is derived from an EMBL/GenBank/DDBJ whole genome shotgun (WGS) entry which is preliminary data.</text>
</comment>
<proteinExistence type="predicted"/>
<evidence type="ECO:0000313" key="6">
    <source>
        <dbReference type="Proteomes" id="UP000078348"/>
    </source>
</evidence>
<dbReference type="Gene3D" id="3.40.640.10">
    <property type="entry name" value="Type I PLP-dependent aspartate aminotransferase-like (Major domain)"/>
    <property type="match status" value="1"/>
</dbReference>
<dbReference type="SUPFAM" id="SSF53383">
    <property type="entry name" value="PLP-dependent transferases"/>
    <property type="match status" value="1"/>
</dbReference>
<dbReference type="GO" id="GO:0008483">
    <property type="term" value="F:transaminase activity"/>
    <property type="evidence" value="ECO:0007669"/>
    <property type="project" value="UniProtKB-KW"/>
</dbReference>
<dbReference type="InterPro" id="IPR015421">
    <property type="entry name" value="PyrdxlP-dep_Trfase_major"/>
</dbReference>
<dbReference type="InterPro" id="IPR015424">
    <property type="entry name" value="PyrdxlP-dep_Trfase"/>
</dbReference>
<evidence type="ECO:0000256" key="1">
    <source>
        <dbReference type="ARBA" id="ARBA00001933"/>
    </source>
</evidence>
<keyword evidence="4" id="KW-0663">Pyridoxal phosphate</keyword>
<evidence type="ECO:0000256" key="4">
    <source>
        <dbReference type="ARBA" id="ARBA00022898"/>
    </source>
</evidence>
<dbReference type="Proteomes" id="UP000078348">
    <property type="component" value="Unassembled WGS sequence"/>
</dbReference>
<protein>
    <submittedName>
        <fullName evidence="5">2-aminoethylphosphonate</fullName>
    </submittedName>
</protein>
<evidence type="ECO:0000313" key="5">
    <source>
        <dbReference type="EMBL" id="OAO18216.1"/>
    </source>
</evidence>
<sequence>MLPFAGSVLRSIAKPVSRQVRCFATIEEKSAKSFKDYMLETVLKKEQENCYATLVSATGSSLLDGYLETHNFSFLLTSSIDKKTDRLLVVSNGPDGDAIAKRALAKGIPTDWACHPSILPMDPEEAAEDVVFREKVTHVIFMHVESFTGAITPLHQIISRLRRVRQDVSLCVDNRSAFCLHPMPQVNEIVDYSINETSKLGVSPAFGFMTAHLPSIIAEAHRHPDHVLSSMYNSEMTIERMVPAVQKKYEAAFAEKSWEVLSYQYEEAKARLVNKVRSLLPLIPFGTDQSCFSSAFLVPQEVCGLRELLSSLGELGVKVEYRFITPGLPSISFLTSELIRFEEEGGNMMDIYKSIEKVTRHRKTNFVPDMNFIKQEAEYRKKQIFGERAGK</sequence>
<dbReference type="PANTHER" id="PTHR42778">
    <property type="entry name" value="2-AMINOETHYLPHOSPHONATE--PYRUVATE TRANSAMINASE"/>
    <property type="match status" value="1"/>
</dbReference>
<evidence type="ECO:0000256" key="3">
    <source>
        <dbReference type="ARBA" id="ARBA00022679"/>
    </source>
</evidence>
<organism evidence="5 6">
    <name type="scientific">Blastocystis sp. subtype 1 (strain ATCC 50177 / NandII)</name>
    <dbReference type="NCBI Taxonomy" id="478820"/>
    <lineage>
        <taxon>Eukaryota</taxon>
        <taxon>Sar</taxon>
        <taxon>Stramenopiles</taxon>
        <taxon>Bigyra</taxon>
        <taxon>Opalozoa</taxon>
        <taxon>Opalinata</taxon>
        <taxon>Blastocystidae</taxon>
        <taxon>Blastocystis</taxon>
    </lineage>
</organism>